<dbReference type="GO" id="GO:0030681">
    <property type="term" value="C:multimeric ribonuclease P complex"/>
    <property type="evidence" value="ECO:0007669"/>
    <property type="project" value="TreeGrafter"/>
</dbReference>
<evidence type="ECO:0000313" key="3">
    <source>
        <dbReference type="EMBL" id="GLD73775.1"/>
    </source>
</evidence>
<dbReference type="SUPFAM" id="SSF53474">
    <property type="entry name" value="alpha/beta-Hydrolases"/>
    <property type="match status" value="1"/>
</dbReference>
<comment type="similarity">
    <text evidence="1">Belongs to the eukaryotic/archaeal RNase P protein component 2 family.</text>
</comment>
<dbReference type="Gene3D" id="3.40.50.1820">
    <property type="entry name" value="alpha/beta hydrolase"/>
    <property type="match status" value="1"/>
</dbReference>
<dbReference type="InterPro" id="IPR002759">
    <property type="entry name" value="Pop5/Rpp14/Rnp2-like"/>
</dbReference>
<name>A0AAD3NL90_LATJO</name>
<dbReference type="GO" id="GO:0001682">
    <property type="term" value="P:tRNA 5'-leader removal"/>
    <property type="evidence" value="ECO:0007669"/>
    <property type="project" value="InterPro"/>
</dbReference>
<dbReference type="EMBL" id="BRZM01001804">
    <property type="protein sequence ID" value="GLD73775.1"/>
    <property type="molecule type" value="Genomic_DNA"/>
</dbReference>
<comment type="caution">
    <text evidence="3">The sequence shown here is derived from an EMBL/GenBank/DDBJ whole genome shotgun (WGS) entry which is preliminary data.</text>
</comment>
<dbReference type="InterPro" id="IPR029058">
    <property type="entry name" value="AB_hydrolase_fold"/>
</dbReference>
<dbReference type="Proteomes" id="UP001279410">
    <property type="component" value="Unassembled WGS sequence"/>
</dbReference>
<evidence type="ECO:0000256" key="1">
    <source>
        <dbReference type="ARBA" id="ARBA00010800"/>
    </source>
</evidence>
<dbReference type="Pfam" id="PF01900">
    <property type="entry name" value="RNase_P_Rpp14"/>
    <property type="match status" value="1"/>
</dbReference>
<dbReference type="AlphaFoldDB" id="A0AAD3NL90"/>
<accession>A0AAD3NL90</accession>
<sequence>MFSVLMEIVGEKSRHSLQENLHLITAPLQVIWGKEDQVLDVSGAAVLQAALPSCQVEVLENCGHSVALERPRKAAKLITDFLSAQECRCGCLIALLRLSHRCFNIMKRVDKKDESTVYQRVVFKNASPHHYMKVCLVLEDESTRLSAVEFKCFIISGLKSLFGEVGAALTFDLLKYDEDTLTALLRVCSRGLVKLWSSLTLLGSYQNQACAFRVLQVSPYLLALTGNSRELQLD</sequence>
<dbReference type="PANTHER" id="PTHR15441:SF1">
    <property type="entry name" value="RIBONUCLEASE P PROTEIN SUBUNIT P14"/>
    <property type="match status" value="1"/>
</dbReference>
<evidence type="ECO:0000313" key="4">
    <source>
        <dbReference type="Proteomes" id="UP001279410"/>
    </source>
</evidence>
<dbReference type="Gene3D" id="3.30.70.3250">
    <property type="entry name" value="Ribonuclease P, Pop5 subunit"/>
    <property type="match status" value="1"/>
</dbReference>
<reference evidence="3" key="1">
    <citation type="submission" date="2022-08" db="EMBL/GenBank/DDBJ databases">
        <title>Genome sequencing of akame (Lates japonicus).</title>
        <authorList>
            <person name="Hashiguchi Y."/>
            <person name="Takahashi H."/>
        </authorList>
    </citation>
    <scope>NUCLEOTIDE SEQUENCE</scope>
    <source>
        <strain evidence="3">Kochi</strain>
    </source>
</reference>
<dbReference type="GO" id="GO:0033204">
    <property type="term" value="F:ribonuclease P RNA binding"/>
    <property type="evidence" value="ECO:0007669"/>
    <property type="project" value="TreeGrafter"/>
</dbReference>
<organism evidence="3 4">
    <name type="scientific">Lates japonicus</name>
    <name type="common">Japanese lates</name>
    <dbReference type="NCBI Taxonomy" id="270547"/>
    <lineage>
        <taxon>Eukaryota</taxon>
        <taxon>Metazoa</taxon>
        <taxon>Chordata</taxon>
        <taxon>Craniata</taxon>
        <taxon>Vertebrata</taxon>
        <taxon>Euteleostomi</taxon>
        <taxon>Actinopterygii</taxon>
        <taxon>Neopterygii</taxon>
        <taxon>Teleostei</taxon>
        <taxon>Neoteleostei</taxon>
        <taxon>Acanthomorphata</taxon>
        <taxon>Carangaria</taxon>
        <taxon>Carangaria incertae sedis</taxon>
        <taxon>Centropomidae</taxon>
        <taxon>Lates</taxon>
    </lineage>
</organism>
<dbReference type="PANTHER" id="PTHR15441">
    <property type="entry name" value="RIBONUCLEASE P PROTEIN SUBUNIT P14"/>
    <property type="match status" value="1"/>
</dbReference>
<protein>
    <submittedName>
        <fullName evidence="3">Ribonuclease P protein subunit p14 isoform X2</fullName>
    </submittedName>
</protein>
<keyword evidence="4" id="KW-1185">Reference proteome</keyword>
<keyword evidence="2" id="KW-0819">tRNA processing</keyword>
<dbReference type="GO" id="GO:0005730">
    <property type="term" value="C:nucleolus"/>
    <property type="evidence" value="ECO:0007669"/>
    <property type="project" value="TreeGrafter"/>
</dbReference>
<dbReference type="SUPFAM" id="SSF160350">
    <property type="entry name" value="Rnp2-like"/>
    <property type="match status" value="1"/>
</dbReference>
<dbReference type="InterPro" id="IPR038085">
    <property type="entry name" value="Rnp2-like_sf"/>
</dbReference>
<gene>
    <name evidence="3" type="ORF">AKAME5_002510000</name>
</gene>
<proteinExistence type="inferred from homology"/>
<evidence type="ECO:0000256" key="2">
    <source>
        <dbReference type="ARBA" id="ARBA00022694"/>
    </source>
</evidence>